<keyword evidence="13" id="KW-0732">Signal</keyword>
<keyword evidence="6" id="KW-0408">Iron</keyword>
<keyword evidence="5 11" id="KW-0812">Transmembrane</keyword>
<keyword evidence="3 11" id="KW-1134">Transmembrane beta strand</keyword>
<keyword evidence="17" id="KW-1185">Reference proteome</keyword>
<dbReference type="PROSITE" id="PS52016">
    <property type="entry name" value="TONB_DEPENDENT_REC_3"/>
    <property type="match status" value="1"/>
</dbReference>
<evidence type="ECO:0000256" key="12">
    <source>
        <dbReference type="RuleBase" id="RU003357"/>
    </source>
</evidence>
<dbReference type="EMBL" id="QLLL01000002">
    <property type="protein sequence ID" value="RAJ08418.1"/>
    <property type="molecule type" value="Genomic_DNA"/>
</dbReference>
<sequence length="751" mass="83919">MLIMRRNLLFFTLLLCFSASVQAQERTAKGRVIDASTQQPIEAANLRFRSSTQQVNTDVHGRFTVKIPAGTDSVYISAIGYTTQAFAVAQLQADFKVALAAVSVQLKEVSVAQAANNPFKPISQMDIKLRAVNNSQEVLRMVPGLFIGQHAGGGKAEQIFLRGFDIDHGTDINITADGMPVNMVSHAHGQGYADLHFLIPELIQQVDFKKGPYYADKGNLNTAGFVDFKTKDVLTNSMVKLEAGAFNTWRGVGMFDLLGEKAKANEQSAFIASEYMYSKGYFDHPQDFNRLNLFGKYHGRISPQTTLTASASTFTSSWDASGQIPDRAVKDGSISWFGAIDPNEGGKTSRTNANVQTVTTLNHDAYLKNQVFYSHYKFTLFSNFTFFLNDEVNGDQIKQHEDRNLFGYNGSYVKNGYWGNKKLSSEVGINVRYDKTNNSELSHTKDRSTLIDPIKLGDINELNLAAYWMESIELSQRFTLSGGLRFDHFEMGYKDKLENNTKSTAGGNTVSPKLNLQYKASEFAYLYLNSGKGFHSNDTRVVVKQDGRQVLPAGYGSDLGTILKPTKNLLINAALWYLWLDQEFVYVGDEGVVEPSGKSRRMGFDVSVRYQPTNWLYLDADANYAHGRAVEEAKGENYLPLSPRFTSTGGITYRSKMGINAFMRYRYMGDRPANEDNSVIAKGYFVADAGVTYSKRKFEIGLNVQNVFDTKWKETQFDTESRLANEVAPVSEIHFTPGTPFFLKASLSYFF</sequence>
<evidence type="ECO:0000256" key="8">
    <source>
        <dbReference type="ARBA" id="ARBA00023077"/>
    </source>
</evidence>
<evidence type="ECO:0000259" key="14">
    <source>
        <dbReference type="Pfam" id="PF00593"/>
    </source>
</evidence>
<evidence type="ECO:0000256" key="6">
    <source>
        <dbReference type="ARBA" id="ARBA00023004"/>
    </source>
</evidence>
<dbReference type="InterPro" id="IPR037066">
    <property type="entry name" value="Plug_dom_sf"/>
</dbReference>
<evidence type="ECO:0000313" key="16">
    <source>
        <dbReference type="EMBL" id="RAJ08418.1"/>
    </source>
</evidence>
<dbReference type="PANTHER" id="PTHR32552">
    <property type="entry name" value="FERRICHROME IRON RECEPTOR-RELATED"/>
    <property type="match status" value="1"/>
</dbReference>
<evidence type="ECO:0000256" key="10">
    <source>
        <dbReference type="ARBA" id="ARBA00023237"/>
    </source>
</evidence>
<reference evidence="16 17" key="1">
    <citation type="submission" date="2018-06" db="EMBL/GenBank/DDBJ databases">
        <title>Genomic Encyclopedia of Archaeal and Bacterial Type Strains, Phase II (KMG-II): from individual species to whole genera.</title>
        <authorList>
            <person name="Goeker M."/>
        </authorList>
    </citation>
    <scope>NUCLEOTIDE SEQUENCE [LARGE SCALE GENOMIC DNA]</scope>
    <source>
        <strain evidence="16 17">DSM 23857</strain>
    </source>
</reference>
<feature type="chain" id="PRO_5016298561" evidence="13">
    <location>
        <begin position="24"/>
        <end position="751"/>
    </location>
</feature>
<dbReference type="Gene3D" id="2.170.130.10">
    <property type="entry name" value="TonB-dependent receptor, plug domain"/>
    <property type="match status" value="1"/>
</dbReference>
<feature type="signal peptide" evidence="13">
    <location>
        <begin position="1"/>
        <end position="23"/>
    </location>
</feature>
<evidence type="ECO:0000256" key="9">
    <source>
        <dbReference type="ARBA" id="ARBA00023136"/>
    </source>
</evidence>
<dbReference type="Pfam" id="PF13715">
    <property type="entry name" value="CarbopepD_reg_2"/>
    <property type="match status" value="1"/>
</dbReference>
<accession>A0A327QX87</accession>
<keyword evidence="9 11" id="KW-0472">Membrane</keyword>
<protein>
    <submittedName>
        <fullName evidence="16">Outer membrane receptor protein involved in Fe transport</fullName>
    </submittedName>
</protein>
<evidence type="ECO:0000256" key="7">
    <source>
        <dbReference type="ARBA" id="ARBA00023065"/>
    </source>
</evidence>
<dbReference type="InterPro" id="IPR008969">
    <property type="entry name" value="CarboxyPept-like_regulatory"/>
</dbReference>
<feature type="domain" description="TonB-dependent receptor plug" evidence="15">
    <location>
        <begin position="122"/>
        <end position="224"/>
    </location>
</feature>
<keyword evidence="10 11" id="KW-0998">Cell outer membrane</keyword>
<comment type="caution">
    <text evidence="16">The sequence shown here is derived from an EMBL/GenBank/DDBJ whole genome shotgun (WGS) entry which is preliminary data.</text>
</comment>
<dbReference type="InterPro" id="IPR036942">
    <property type="entry name" value="Beta-barrel_TonB_sf"/>
</dbReference>
<dbReference type="AlphaFoldDB" id="A0A327QX87"/>
<dbReference type="InterPro" id="IPR039426">
    <property type="entry name" value="TonB-dep_rcpt-like"/>
</dbReference>
<evidence type="ECO:0000256" key="4">
    <source>
        <dbReference type="ARBA" id="ARBA00022496"/>
    </source>
</evidence>
<dbReference type="Pfam" id="PF07715">
    <property type="entry name" value="Plug"/>
    <property type="match status" value="1"/>
</dbReference>
<dbReference type="GO" id="GO:0009279">
    <property type="term" value="C:cell outer membrane"/>
    <property type="evidence" value="ECO:0007669"/>
    <property type="project" value="UniProtKB-SubCell"/>
</dbReference>
<evidence type="ECO:0000313" key="17">
    <source>
        <dbReference type="Proteomes" id="UP000249547"/>
    </source>
</evidence>
<evidence type="ECO:0000256" key="5">
    <source>
        <dbReference type="ARBA" id="ARBA00022692"/>
    </source>
</evidence>
<keyword evidence="16" id="KW-0675">Receptor</keyword>
<dbReference type="InterPro" id="IPR000531">
    <property type="entry name" value="Beta-barrel_TonB"/>
</dbReference>
<comment type="similarity">
    <text evidence="11 12">Belongs to the TonB-dependent receptor family.</text>
</comment>
<dbReference type="PANTHER" id="PTHR32552:SF81">
    <property type="entry name" value="TONB-DEPENDENT OUTER MEMBRANE RECEPTOR"/>
    <property type="match status" value="1"/>
</dbReference>
<evidence type="ECO:0000256" key="2">
    <source>
        <dbReference type="ARBA" id="ARBA00022448"/>
    </source>
</evidence>
<feature type="domain" description="TonB-dependent receptor-like beta-barrel" evidence="14">
    <location>
        <begin position="310"/>
        <end position="707"/>
    </location>
</feature>
<keyword evidence="8 12" id="KW-0798">TonB box</keyword>
<keyword evidence="7" id="KW-0406">Ion transport</keyword>
<proteinExistence type="inferred from homology"/>
<comment type="subcellular location">
    <subcellularLocation>
        <location evidence="1 11">Cell outer membrane</location>
        <topology evidence="1 11">Multi-pass membrane protein</topology>
    </subcellularLocation>
</comment>
<name>A0A327QX87_9BACT</name>
<organism evidence="16 17">
    <name type="scientific">Chitinophaga skermanii</name>
    <dbReference type="NCBI Taxonomy" id="331697"/>
    <lineage>
        <taxon>Bacteria</taxon>
        <taxon>Pseudomonadati</taxon>
        <taxon>Bacteroidota</taxon>
        <taxon>Chitinophagia</taxon>
        <taxon>Chitinophagales</taxon>
        <taxon>Chitinophagaceae</taxon>
        <taxon>Chitinophaga</taxon>
    </lineage>
</organism>
<dbReference type="Proteomes" id="UP000249547">
    <property type="component" value="Unassembled WGS sequence"/>
</dbReference>
<evidence type="ECO:0000256" key="3">
    <source>
        <dbReference type="ARBA" id="ARBA00022452"/>
    </source>
</evidence>
<dbReference type="InterPro" id="IPR012910">
    <property type="entry name" value="Plug_dom"/>
</dbReference>
<evidence type="ECO:0000256" key="11">
    <source>
        <dbReference type="PROSITE-ProRule" id="PRU01360"/>
    </source>
</evidence>
<evidence type="ECO:0000256" key="1">
    <source>
        <dbReference type="ARBA" id="ARBA00004571"/>
    </source>
</evidence>
<dbReference type="SUPFAM" id="SSF56935">
    <property type="entry name" value="Porins"/>
    <property type="match status" value="1"/>
</dbReference>
<keyword evidence="4" id="KW-0410">Iron transport</keyword>
<evidence type="ECO:0000259" key="15">
    <source>
        <dbReference type="Pfam" id="PF07715"/>
    </source>
</evidence>
<dbReference type="GO" id="GO:0006826">
    <property type="term" value="P:iron ion transport"/>
    <property type="evidence" value="ECO:0007669"/>
    <property type="project" value="UniProtKB-KW"/>
</dbReference>
<dbReference type="Pfam" id="PF00593">
    <property type="entry name" value="TonB_dep_Rec_b-barrel"/>
    <property type="match status" value="1"/>
</dbReference>
<keyword evidence="2 11" id="KW-0813">Transport</keyword>
<dbReference type="Gene3D" id="2.40.170.20">
    <property type="entry name" value="TonB-dependent receptor, beta-barrel domain"/>
    <property type="match status" value="1"/>
</dbReference>
<dbReference type="Gene3D" id="2.60.40.1120">
    <property type="entry name" value="Carboxypeptidase-like, regulatory domain"/>
    <property type="match status" value="1"/>
</dbReference>
<dbReference type="SUPFAM" id="SSF49464">
    <property type="entry name" value="Carboxypeptidase regulatory domain-like"/>
    <property type="match status" value="1"/>
</dbReference>
<gene>
    <name evidence="16" type="ORF">LX64_01069</name>
</gene>
<evidence type="ECO:0000256" key="13">
    <source>
        <dbReference type="SAM" id="SignalP"/>
    </source>
</evidence>